<keyword evidence="8" id="KW-0998">Cell outer membrane</keyword>
<evidence type="ECO:0000313" key="15">
    <source>
        <dbReference type="EMBL" id="QCZ95055.1"/>
    </source>
</evidence>
<dbReference type="AlphaFoldDB" id="A0A5B7YHR1"/>
<dbReference type="PANTHER" id="PTHR12815:SF47">
    <property type="entry name" value="TRANSLOCATION AND ASSEMBLY MODULE SUBUNIT TAMA"/>
    <property type="match status" value="1"/>
</dbReference>
<keyword evidence="5" id="KW-0812">Transmembrane</keyword>
<evidence type="ECO:0000256" key="1">
    <source>
        <dbReference type="ARBA" id="ARBA00004442"/>
    </source>
</evidence>
<dbReference type="Proteomes" id="UP000304912">
    <property type="component" value="Chromosome"/>
</dbReference>
<evidence type="ECO:0000256" key="3">
    <source>
        <dbReference type="ARBA" id="ARBA00015419"/>
    </source>
</evidence>
<dbReference type="Pfam" id="PF01103">
    <property type="entry name" value="Omp85"/>
    <property type="match status" value="1"/>
</dbReference>
<evidence type="ECO:0000256" key="11">
    <source>
        <dbReference type="SAM" id="SignalP"/>
    </source>
</evidence>
<proteinExistence type="inferred from homology"/>
<dbReference type="InterPro" id="IPR010827">
    <property type="entry name" value="BamA/TamA_POTRA"/>
</dbReference>
<dbReference type="Pfam" id="PF07244">
    <property type="entry name" value="POTRA"/>
    <property type="match status" value="1"/>
</dbReference>
<feature type="domain" description="POTRA" evidence="13">
    <location>
        <begin position="190"/>
        <end position="259"/>
    </location>
</feature>
<evidence type="ECO:0000256" key="5">
    <source>
        <dbReference type="ARBA" id="ARBA00022692"/>
    </source>
</evidence>
<evidence type="ECO:0000313" key="16">
    <source>
        <dbReference type="Proteomes" id="UP000304912"/>
    </source>
</evidence>
<dbReference type="InterPro" id="IPR039910">
    <property type="entry name" value="D15-like"/>
</dbReference>
<dbReference type="GO" id="GO:0009279">
    <property type="term" value="C:cell outer membrane"/>
    <property type="evidence" value="ECO:0007669"/>
    <property type="project" value="UniProtKB-SubCell"/>
</dbReference>
<keyword evidence="16" id="KW-1185">Reference proteome</keyword>
<evidence type="ECO:0000256" key="4">
    <source>
        <dbReference type="ARBA" id="ARBA00022452"/>
    </source>
</evidence>
<feature type="signal peptide" evidence="11">
    <location>
        <begin position="1"/>
        <end position="25"/>
    </location>
</feature>
<evidence type="ECO:0000259" key="12">
    <source>
        <dbReference type="Pfam" id="PF01103"/>
    </source>
</evidence>
<organism evidence="15 16">
    <name type="scientific">Salinimonas iocasae</name>
    <dbReference type="NCBI Taxonomy" id="2572577"/>
    <lineage>
        <taxon>Bacteria</taxon>
        <taxon>Pseudomonadati</taxon>
        <taxon>Pseudomonadota</taxon>
        <taxon>Gammaproteobacteria</taxon>
        <taxon>Alteromonadales</taxon>
        <taxon>Alteromonadaceae</taxon>
        <taxon>Alteromonas/Salinimonas group</taxon>
        <taxon>Salinimonas</taxon>
    </lineage>
</organism>
<dbReference type="InterPro" id="IPR000184">
    <property type="entry name" value="Bac_surfAg_D15"/>
</dbReference>
<dbReference type="PANTHER" id="PTHR12815">
    <property type="entry name" value="SORTING AND ASSEMBLY MACHINERY SAMM50 PROTEIN FAMILY MEMBER"/>
    <property type="match status" value="1"/>
</dbReference>
<feature type="domain" description="TamA POTRA" evidence="14">
    <location>
        <begin position="28"/>
        <end position="92"/>
    </location>
</feature>
<dbReference type="Pfam" id="PF17243">
    <property type="entry name" value="POTRA_TamA_1"/>
    <property type="match status" value="1"/>
</dbReference>
<evidence type="ECO:0000259" key="14">
    <source>
        <dbReference type="Pfam" id="PF17243"/>
    </source>
</evidence>
<dbReference type="OrthoDB" id="9803054at2"/>
<comment type="subunit">
    <text evidence="10">Interacts with TamB to form the translocation and assembly module (TAM).</text>
</comment>
<name>A0A5B7YHR1_9ALTE</name>
<keyword evidence="6 11" id="KW-0732">Signal</keyword>
<evidence type="ECO:0000256" key="7">
    <source>
        <dbReference type="ARBA" id="ARBA00023136"/>
    </source>
</evidence>
<dbReference type="GO" id="GO:0097347">
    <property type="term" value="C:TAM protein secretion complex"/>
    <property type="evidence" value="ECO:0007669"/>
    <property type="project" value="TreeGrafter"/>
</dbReference>
<accession>A0A5B7YHR1</accession>
<dbReference type="Gene3D" id="3.10.20.310">
    <property type="entry name" value="membrane protein fhac"/>
    <property type="match status" value="3"/>
</dbReference>
<evidence type="ECO:0000259" key="13">
    <source>
        <dbReference type="Pfam" id="PF07244"/>
    </source>
</evidence>
<keyword evidence="7" id="KW-0472">Membrane</keyword>
<dbReference type="EMBL" id="CP039852">
    <property type="protein sequence ID" value="QCZ95055.1"/>
    <property type="molecule type" value="Genomic_DNA"/>
</dbReference>
<gene>
    <name evidence="15" type="ORF">FBQ74_16925</name>
</gene>
<comment type="similarity">
    <text evidence="2">Belongs to the TamA family.</text>
</comment>
<evidence type="ECO:0000256" key="10">
    <source>
        <dbReference type="ARBA" id="ARBA00093548"/>
    </source>
</evidence>
<keyword evidence="4" id="KW-1134">Transmembrane beta strand</keyword>
<dbReference type="InterPro" id="IPR035243">
    <property type="entry name" value="TamA_POTRA_Dom_1"/>
</dbReference>
<dbReference type="Gene3D" id="2.40.160.50">
    <property type="entry name" value="membrane protein fhac: a member of the omp85/tpsb transporter family"/>
    <property type="match status" value="1"/>
</dbReference>
<reference evidence="15 16" key="1">
    <citation type="submission" date="2019-04" db="EMBL/GenBank/DDBJ databases">
        <title>Salinimonas iocasae sp. nov., a halophilic bacterium isolated from the outer tube casing of tubeworms in Okinawa Trough.</title>
        <authorList>
            <person name="Zhang H."/>
            <person name="Wang H."/>
            <person name="Li C."/>
        </authorList>
    </citation>
    <scope>NUCLEOTIDE SEQUENCE [LARGE SCALE GENOMIC DNA]</scope>
    <source>
        <strain evidence="15 16">KX18D6</strain>
    </source>
</reference>
<evidence type="ECO:0000256" key="8">
    <source>
        <dbReference type="ARBA" id="ARBA00023237"/>
    </source>
</evidence>
<feature type="domain" description="Bacterial surface antigen (D15)" evidence="12">
    <location>
        <begin position="270"/>
        <end position="582"/>
    </location>
</feature>
<dbReference type="GO" id="GO:0009306">
    <property type="term" value="P:protein secretion"/>
    <property type="evidence" value="ECO:0007669"/>
    <property type="project" value="TreeGrafter"/>
</dbReference>
<protein>
    <recommendedName>
        <fullName evidence="3">Translocation and assembly module subunit TamA</fullName>
    </recommendedName>
    <alternativeName>
        <fullName evidence="9">Autotransporter assembly factor TamA</fullName>
    </alternativeName>
</protein>
<evidence type="ECO:0000256" key="9">
    <source>
        <dbReference type="ARBA" id="ARBA00033063"/>
    </source>
</evidence>
<dbReference type="KEGG" id="salk:FBQ74_16925"/>
<evidence type="ECO:0000256" key="2">
    <source>
        <dbReference type="ARBA" id="ARBA00010248"/>
    </source>
</evidence>
<feature type="chain" id="PRO_5022859732" description="Translocation and assembly module subunit TamA" evidence="11">
    <location>
        <begin position="26"/>
        <end position="585"/>
    </location>
</feature>
<comment type="subcellular location">
    <subcellularLocation>
        <location evidence="1">Cell outer membrane</location>
    </subcellularLocation>
</comment>
<evidence type="ECO:0000256" key="6">
    <source>
        <dbReference type="ARBA" id="ARBA00022729"/>
    </source>
</evidence>
<sequence length="585" mass="65924">MPIVTQLKKRCLFMLLVLLPMQALAELEFTIEGIDDDTLEDNIRLHLKSLDIGQDALSDPFWQEEVSKTVSTAVEPFGYYNSTTLIRTADDGDVILDVSLDSPLKVTNVTREIIGAGRADKKFRNTFNSFPLEKGDVLLHQEYESFKSRMFNYALNHGYFDFHWQATRLDLVREERAANILLIAQSGPRYEFGEVTLNGEDKAEDIVRRLQPFTLGEPYTADQLAEFNRRLNATGYFSRVIARPVVSQAQGTRVPIEITLAHKPRDNFNVGVGAATDTGPRLRLKWERPWVNDKGHSANAELFISAPEQSITADYLVPMGDLKNDYLKYEAGYQFLDYDNTNTESETLSLSVHRITQEIESPWQNDYSATFLREKYKVDDDPSQTTQLLMPGYALQYLVKDDTLNITHGTYFRTGIQVGREGIGSDIDIVKATAEARIIRTVGKHRFMVRSEIGAIETDSFVEVPASVRFYAGGDQSVRGFGYRDISPEGEIFNPVLGAVQKSAGAKYLATIGTEYAYQVAENWRAAAFLDVGTATNDFEEDPAIGIGPGAHWLSPIGPVRFYFAWGFSDFENDWRIHFMIGPEL</sequence>